<feature type="chain" id="PRO_5047342102" evidence="10">
    <location>
        <begin position="32"/>
        <end position="703"/>
    </location>
</feature>
<gene>
    <name evidence="13" type="ORF">ACFOOQ_06540</name>
</gene>
<protein>
    <submittedName>
        <fullName evidence="13">TonB-dependent receptor family protein</fullName>
    </submittedName>
</protein>
<evidence type="ECO:0000313" key="13">
    <source>
        <dbReference type="EMBL" id="MFC3675192.1"/>
    </source>
</evidence>
<dbReference type="InterPro" id="IPR012910">
    <property type="entry name" value="Plug_dom"/>
</dbReference>
<keyword evidence="10" id="KW-0732">Signal</keyword>
<proteinExistence type="inferred from homology"/>
<keyword evidence="14" id="KW-1185">Reference proteome</keyword>
<evidence type="ECO:0000313" key="14">
    <source>
        <dbReference type="Proteomes" id="UP001595711"/>
    </source>
</evidence>
<evidence type="ECO:0000256" key="5">
    <source>
        <dbReference type="ARBA" id="ARBA00023077"/>
    </source>
</evidence>
<dbReference type="Pfam" id="PF00593">
    <property type="entry name" value="TonB_dep_Rec_b-barrel"/>
    <property type="match status" value="1"/>
</dbReference>
<evidence type="ECO:0000256" key="7">
    <source>
        <dbReference type="ARBA" id="ARBA00023237"/>
    </source>
</evidence>
<evidence type="ECO:0000256" key="4">
    <source>
        <dbReference type="ARBA" id="ARBA00022692"/>
    </source>
</evidence>
<comment type="caution">
    <text evidence="13">The sequence shown here is derived from an EMBL/GenBank/DDBJ whole genome shotgun (WGS) entry which is preliminary data.</text>
</comment>
<dbReference type="Gene3D" id="2.40.170.20">
    <property type="entry name" value="TonB-dependent receptor, beta-barrel domain"/>
    <property type="match status" value="1"/>
</dbReference>
<evidence type="ECO:0000259" key="11">
    <source>
        <dbReference type="Pfam" id="PF00593"/>
    </source>
</evidence>
<dbReference type="InterPro" id="IPR037066">
    <property type="entry name" value="Plug_dom_sf"/>
</dbReference>
<evidence type="ECO:0000256" key="1">
    <source>
        <dbReference type="ARBA" id="ARBA00004571"/>
    </source>
</evidence>
<reference evidence="14" key="1">
    <citation type="journal article" date="2019" name="Int. J. Syst. Evol. Microbiol.">
        <title>The Global Catalogue of Microorganisms (GCM) 10K type strain sequencing project: providing services to taxonomists for standard genome sequencing and annotation.</title>
        <authorList>
            <consortium name="The Broad Institute Genomics Platform"/>
            <consortium name="The Broad Institute Genome Sequencing Center for Infectious Disease"/>
            <person name="Wu L."/>
            <person name="Ma J."/>
        </authorList>
    </citation>
    <scope>NUCLEOTIDE SEQUENCE [LARGE SCALE GENOMIC DNA]</scope>
    <source>
        <strain evidence="14">KCTC 42182</strain>
    </source>
</reference>
<evidence type="ECO:0000256" key="6">
    <source>
        <dbReference type="ARBA" id="ARBA00023136"/>
    </source>
</evidence>
<dbReference type="InterPro" id="IPR036942">
    <property type="entry name" value="Beta-barrel_TonB_sf"/>
</dbReference>
<feature type="domain" description="TonB-dependent receptor plug" evidence="12">
    <location>
        <begin position="73"/>
        <end position="181"/>
    </location>
</feature>
<evidence type="ECO:0000259" key="12">
    <source>
        <dbReference type="Pfam" id="PF07715"/>
    </source>
</evidence>
<keyword evidence="3 8" id="KW-1134">Transmembrane beta strand</keyword>
<feature type="domain" description="TonB-dependent receptor-like beta-barrel" evidence="11">
    <location>
        <begin position="336"/>
        <end position="665"/>
    </location>
</feature>
<dbReference type="PANTHER" id="PTHR30069">
    <property type="entry name" value="TONB-DEPENDENT OUTER MEMBRANE RECEPTOR"/>
    <property type="match status" value="1"/>
</dbReference>
<evidence type="ECO:0000256" key="8">
    <source>
        <dbReference type="PROSITE-ProRule" id="PRU01360"/>
    </source>
</evidence>
<keyword evidence="4 8" id="KW-0812">Transmembrane</keyword>
<keyword evidence="13" id="KW-0675">Receptor</keyword>
<keyword evidence="5 9" id="KW-0798">TonB box</keyword>
<dbReference type="Pfam" id="PF07715">
    <property type="entry name" value="Plug"/>
    <property type="match status" value="1"/>
</dbReference>
<evidence type="ECO:0000256" key="3">
    <source>
        <dbReference type="ARBA" id="ARBA00022452"/>
    </source>
</evidence>
<comment type="similarity">
    <text evidence="8 9">Belongs to the TonB-dependent receptor family.</text>
</comment>
<keyword evidence="2 8" id="KW-0813">Transport</keyword>
<dbReference type="Gene3D" id="2.170.130.10">
    <property type="entry name" value="TonB-dependent receptor, plug domain"/>
    <property type="match status" value="1"/>
</dbReference>
<keyword evidence="7 8" id="KW-0998">Cell outer membrane</keyword>
<name>A0ABV7VEF7_9PROT</name>
<evidence type="ECO:0000256" key="10">
    <source>
        <dbReference type="SAM" id="SignalP"/>
    </source>
</evidence>
<dbReference type="InterPro" id="IPR039426">
    <property type="entry name" value="TonB-dep_rcpt-like"/>
</dbReference>
<organism evidence="13 14">
    <name type="scientific">Ferrovibrio xuzhouensis</name>
    <dbReference type="NCBI Taxonomy" id="1576914"/>
    <lineage>
        <taxon>Bacteria</taxon>
        <taxon>Pseudomonadati</taxon>
        <taxon>Pseudomonadota</taxon>
        <taxon>Alphaproteobacteria</taxon>
        <taxon>Rhodospirillales</taxon>
        <taxon>Rhodospirillaceae</taxon>
        <taxon>Ferrovibrio</taxon>
    </lineage>
</organism>
<keyword evidence="6 8" id="KW-0472">Membrane</keyword>
<dbReference type="PROSITE" id="PS52016">
    <property type="entry name" value="TONB_DEPENDENT_REC_3"/>
    <property type="match status" value="1"/>
</dbReference>
<dbReference type="EMBL" id="JBHRYJ010000001">
    <property type="protein sequence ID" value="MFC3675192.1"/>
    <property type="molecule type" value="Genomic_DNA"/>
</dbReference>
<accession>A0ABV7VEF7</accession>
<comment type="subcellular location">
    <subcellularLocation>
        <location evidence="1 8">Cell outer membrane</location>
        <topology evidence="1 8">Multi-pass membrane protein</topology>
    </subcellularLocation>
</comment>
<dbReference type="Proteomes" id="UP001595711">
    <property type="component" value="Unassembled WGS sequence"/>
</dbReference>
<dbReference type="RefSeq" id="WP_379723295.1">
    <property type="nucleotide sequence ID" value="NZ_JBHRYJ010000001.1"/>
</dbReference>
<dbReference type="InterPro" id="IPR000531">
    <property type="entry name" value="Beta-barrel_TonB"/>
</dbReference>
<sequence>MTRLFRSSGPRPGRHLLALGLLAGLPITAHAQTTSGSNDTAAPAVLPTLQVTAPAATGTPTVPSVADQKAAIEQTAGSVGFIDAETFKQRFATNMRDMLQDAPGVYVQNRYGQEVRLSVRGSGISRAYHTRGIEILQDGIPMNLADGSGSFYQVDPEALQAIEIYKGGNGLSYGSTTLGGAINFVTPSAYTAVAPNIASLSGGGYGTVQGSAQVSRVVGDTDFLGNVTLRHADGFRDHEEGNYAQVNLNAGYRPRAGLETRFYFGSYNVDQKLPGTLTLNQALGAPRMAASTALSGDQARVEHVQRLANKTSWLADDGQLDVAVWAIHKSLFHPIFQVIDQDGWTYGIAPRWTGNYTIGGNRNDLILGARATAGNNDARQFTNVSGSRGSQTLSAEQDARNYEAYAENRYYFLPDVALMTGAKLFRSERDYSNFTAGGESSRDYDGINPKLGLLWEPRKNIQAFIDVTRSQDVPDFSDLVQSGFSSTRFVPLDAQKAWTLETGTRGRYERFGWDVTAYHSRIDGEMLQFTTNSSIPASTFNAGHTIHQGIEFGGSVRLADDLSGPQSGDSVTLSQLWNWSDFRFDGDAQYGDNRIPGIPQTVLRTVIRYARADGIYVAPALDWVPDGAFVDYANTQKTPSYALIGVTAGIDLPNGVSLFAEGRNLADKRYITDFGPVTTASASTATFYPGDGRTIYGGMRVRF</sequence>
<dbReference type="PANTHER" id="PTHR30069:SF28">
    <property type="entry name" value="TONB-DEPENDENT RECEPTOR YNCD-RELATED"/>
    <property type="match status" value="1"/>
</dbReference>
<dbReference type="SUPFAM" id="SSF56935">
    <property type="entry name" value="Porins"/>
    <property type="match status" value="1"/>
</dbReference>
<evidence type="ECO:0000256" key="9">
    <source>
        <dbReference type="RuleBase" id="RU003357"/>
    </source>
</evidence>
<feature type="signal peptide" evidence="10">
    <location>
        <begin position="1"/>
        <end position="31"/>
    </location>
</feature>
<evidence type="ECO:0000256" key="2">
    <source>
        <dbReference type="ARBA" id="ARBA00022448"/>
    </source>
</evidence>